<protein>
    <submittedName>
        <fullName evidence="3">DUF2207 domain-containing protein</fullName>
    </submittedName>
</protein>
<accession>A0ABS2F117</accession>
<feature type="transmembrane region" description="Helical" evidence="2">
    <location>
        <begin position="216"/>
        <end position="237"/>
    </location>
</feature>
<keyword evidence="2" id="KW-0812">Transmembrane</keyword>
<evidence type="ECO:0000313" key="3">
    <source>
        <dbReference type="EMBL" id="MBM6774229.1"/>
    </source>
</evidence>
<sequence>MSLLGVEFPRDVVNTAFVAVFLGVPLVMFVVAQIVSGIRTRRAAAAEETPPEPPEPPREPVEELPDDVTPEALCGYFCGYGGPRCVALTVLGLLRDERLSLVPTATPEEGAWHFELLDTIDAEREPLAAAVVGLCMPTGAVEPTAGAAIARFEEKPEEASDLVSALDAGAKHRAREAGFLEPKRQKRGTDSALPLLTLAFIVAGIALRGLTTLPELTGIGCVFGGLVAMLAAVVTLARSDTTSRGLDVLALADAHRRWIVGRYRAGAALPGEPAKVDRTLRFAIAYGLDEEVVAELARRSGDTGIEWFLTPPSDGVPSAFRMLCDVSRVARYEAAHASDD</sequence>
<feature type="region of interest" description="Disordered" evidence="1">
    <location>
        <begin position="44"/>
        <end position="65"/>
    </location>
</feature>
<gene>
    <name evidence="3" type="ORF">H9X80_01505</name>
</gene>
<comment type="caution">
    <text evidence="3">The sequence shown here is derived from an EMBL/GenBank/DDBJ whole genome shotgun (WGS) entry which is preliminary data.</text>
</comment>
<feature type="transmembrane region" description="Helical" evidence="2">
    <location>
        <begin position="192"/>
        <end position="210"/>
    </location>
</feature>
<keyword evidence="4" id="KW-1185">Reference proteome</keyword>
<name>A0ABS2F117_9ACTN</name>
<reference evidence="3 4" key="1">
    <citation type="journal article" date="2021" name="Sci. Rep.">
        <title>The distribution of antibiotic resistance genes in chicken gut microbiota commensals.</title>
        <authorList>
            <person name="Juricova H."/>
            <person name="Matiasovicova J."/>
            <person name="Kubasova T."/>
            <person name="Cejkova D."/>
            <person name="Rychlik I."/>
        </authorList>
    </citation>
    <scope>NUCLEOTIDE SEQUENCE [LARGE SCALE GENOMIC DNA]</scope>
    <source>
        <strain evidence="3 4">An794</strain>
    </source>
</reference>
<organism evidence="3 4">
    <name type="scientific">Olsenella profusa</name>
    <dbReference type="NCBI Taxonomy" id="138595"/>
    <lineage>
        <taxon>Bacteria</taxon>
        <taxon>Bacillati</taxon>
        <taxon>Actinomycetota</taxon>
        <taxon>Coriobacteriia</taxon>
        <taxon>Coriobacteriales</taxon>
        <taxon>Atopobiaceae</taxon>
        <taxon>Olsenella</taxon>
    </lineage>
</organism>
<evidence type="ECO:0000256" key="1">
    <source>
        <dbReference type="SAM" id="MobiDB-lite"/>
    </source>
</evidence>
<dbReference type="RefSeq" id="WP_204792596.1">
    <property type="nucleotide sequence ID" value="NZ_JACSNQ010000002.1"/>
</dbReference>
<keyword evidence="2" id="KW-0472">Membrane</keyword>
<keyword evidence="2" id="KW-1133">Transmembrane helix</keyword>
<dbReference type="EMBL" id="JACSNQ010000002">
    <property type="protein sequence ID" value="MBM6774229.1"/>
    <property type="molecule type" value="Genomic_DNA"/>
</dbReference>
<dbReference type="Proteomes" id="UP000712527">
    <property type="component" value="Unassembled WGS sequence"/>
</dbReference>
<proteinExistence type="predicted"/>
<evidence type="ECO:0000313" key="4">
    <source>
        <dbReference type="Proteomes" id="UP000712527"/>
    </source>
</evidence>
<evidence type="ECO:0000256" key="2">
    <source>
        <dbReference type="SAM" id="Phobius"/>
    </source>
</evidence>
<feature type="transmembrane region" description="Helical" evidence="2">
    <location>
        <begin position="12"/>
        <end position="32"/>
    </location>
</feature>